<dbReference type="EC" id="2.7.13.3" evidence="2"/>
<evidence type="ECO:0000256" key="5">
    <source>
        <dbReference type="ARBA" id="ARBA00022777"/>
    </source>
</evidence>
<reference evidence="10" key="1">
    <citation type="submission" date="2016-10" db="EMBL/GenBank/DDBJ databases">
        <authorList>
            <person name="Varghese N."/>
            <person name="Submissions S."/>
        </authorList>
    </citation>
    <scope>NUCLEOTIDE SEQUENCE [LARGE SCALE GENOMIC DNA]</scope>
    <source>
        <strain evidence="10">IBRC-M 10761</strain>
    </source>
</reference>
<dbReference type="PRINTS" id="PR00344">
    <property type="entry name" value="BCTRLSENSOR"/>
</dbReference>
<dbReference type="InterPro" id="IPR003594">
    <property type="entry name" value="HATPase_dom"/>
</dbReference>
<dbReference type="Gene3D" id="3.30.565.10">
    <property type="entry name" value="Histidine kinase-like ATPase, C-terminal domain"/>
    <property type="match status" value="1"/>
</dbReference>
<feature type="coiled-coil region" evidence="6">
    <location>
        <begin position="743"/>
        <end position="770"/>
    </location>
</feature>
<dbReference type="CDD" id="cd00130">
    <property type="entry name" value="PAS"/>
    <property type="match status" value="1"/>
</dbReference>
<dbReference type="Proteomes" id="UP000199403">
    <property type="component" value="Unassembled WGS sequence"/>
</dbReference>
<name>A0A1H6WM81_9BACT</name>
<sequence>MPEKIFNNLFVTFKRSGERDFEVLFVSNSFFQLFNEGSNVYRPDFFSRVFPTVQRPVLETIFDCLGRAEVLEIPLFLPDNTFVWVKIEGFTVAQAANSYLINAIIIPYRPAQIQSSWIVLPASKRIRTDRSNPSGFFPENLEDFCTHLYEKYRFSDPPTLKQLCKGELEGQVLDLDVLKLHSGTLENGYRLLALKKQPRRPDFPNLLEDKPNYLSHSFLDILYFEYLREDKEMIWNGAITELLGFEEERFKHFSLWDWLELVHPDDYNQVYELFFTQSYELDSYTIDYRVKNKTGDYLHLKNDLRVFYDIPSKKTVLVGILRNASEIDRAKQNLLAHEGIIQSLSEKEFIQQTLQNVSEISSMFSGKPLFDEIALLLGRKLGCTYCIIANCDPVSRLLDPISVTHSHKLVSSSSKIWKAFLNNQLPKPQDQQNFLWLTYPEYPELQDSPLLKNKGICSLIRLDLQDNEKAIIGSLCFLHRTPLQNPAFYQELLRILGDWIGKELHRFRFETILQEKNFMHDAILNGTAYAIFAVNHHLEITLINNKTLPIFNLEKKEQLLETVLVQQGSTHRLREVITRFSRSKRSTAYFLLPIGPDDYKELKISFTRVRYGKKNRVSYVVFVDDITDRTLSEKRLIASEQLYRSIAENFPGGTVDVLDKSFRYIFTDGEEYRLAGKDPKTLIGTSHLDQYTGENLEKTRSNLTKILTGHRVSYEIEANQQRFLNHGVPLMNDSGSIDRILLVKQNTTNAKKLETEREKLIKDLKSHNEELLRFAYIVSHNLRAPIVNISLLIDLFNEEDPKDPENKEIMENLKISTNLLDATLQDLIEVVSIKKQKIPKVELIDFKLLLNNVEKSLFNQLRESGIQIHRDFSELEEMNYVYAHLENFLMNFMTNAVKYRHPDRLPEVWIRTYTEKNYCILRFEDNGIGLDLKRYGDRIFGLYQRFHNHVEGKGLGLYLVREQIRANDGKIEIESELGKGTVFKVYLRNLILDKNQRSQTARKPSPR</sequence>
<dbReference type="OrthoDB" id="9766459at2"/>
<dbReference type="PROSITE" id="PS50112">
    <property type="entry name" value="PAS"/>
    <property type="match status" value="1"/>
</dbReference>
<dbReference type="InterPro" id="IPR004358">
    <property type="entry name" value="Sig_transdc_His_kin-like_C"/>
</dbReference>
<comment type="catalytic activity">
    <reaction evidence="1">
        <text>ATP + protein L-histidine = ADP + protein N-phospho-L-histidine.</text>
        <dbReference type="EC" id="2.7.13.3"/>
    </reaction>
</comment>
<dbReference type="SMART" id="SM00387">
    <property type="entry name" value="HATPase_c"/>
    <property type="match status" value="1"/>
</dbReference>
<feature type="domain" description="Histidine kinase" evidence="7">
    <location>
        <begin position="777"/>
        <end position="991"/>
    </location>
</feature>
<dbReference type="EMBL" id="FNZH01000002">
    <property type="protein sequence ID" value="SEJ13870.1"/>
    <property type="molecule type" value="Genomic_DNA"/>
</dbReference>
<keyword evidence="5 9" id="KW-0418">Kinase</keyword>
<dbReference type="STRING" id="1416801.SAMN05192553_102578"/>
<evidence type="ECO:0000256" key="6">
    <source>
        <dbReference type="SAM" id="Coils"/>
    </source>
</evidence>
<keyword evidence="6" id="KW-0175">Coiled coil</keyword>
<protein>
    <recommendedName>
        <fullName evidence="2">histidine kinase</fullName>
        <ecNumber evidence="2">2.7.13.3</ecNumber>
    </recommendedName>
</protein>
<keyword evidence="4" id="KW-0808">Transferase</keyword>
<gene>
    <name evidence="9" type="ORF">SAMN05192553_102578</name>
</gene>
<dbReference type="SUPFAM" id="SSF55785">
    <property type="entry name" value="PYP-like sensor domain (PAS domain)"/>
    <property type="match status" value="2"/>
</dbReference>
<evidence type="ECO:0000256" key="3">
    <source>
        <dbReference type="ARBA" id="ARBA00022553"/>
    </source>
</evidence>
<dbReference type="InterPro" id="IPR052162">
    <property type="entry name" value="Sensor_kinase/Photoreceptor"/>
</dbReference>
<dbReference type="Pfam" id="PF02518">
    <property type="entry name" value="HATPase_c"/>
    <property type="match status" value="1"/>
</dbReference>
<organism evidence="9 10">
    <name type="scientific">Cyclobacterium xiamenense</name>
    <dbReference type="NCBI Taxonomy" id="1297121"/>
    <lineage>
        <taxon>Bacteria</taxon>
        <taxon>Pseudomonadati</taxon>
        <taxon>Bacteroidota</taxon>
        <taxon>Cytophagia</taxon>
        <taxon>Cytophagales</taxon>
        <taxon>Cyclobacteriaceae</taxon>
        <taxon>Cyclobacterium</taxon>
    </lineage>
</organism>
<proteinExistence type="predicted"/>
<dbReference type="SUPFAM" id="SSF55781">
    <property type="entry name" value="GAF domain-like"/>
    <property type="match status" value="1"/>
</dbReference>
<evidence type="ECO:0000313" key="10">
    <source>
        <dbReference type="Proteomes" id="UP000199403"/>
    </source>
</evidence>
<dbReference type="Gene3D" id="3.30.450.20">
    <property type="entry name" value="PAS domain"/>
    <property type="match status" value="3"/>
</dbReference>
<dbReference type="InterPro" id="IPR036890">
    <property type="entry name" value="HATPase_C_sf"/>
</dbReference>
<keyword evidence="3" id="KW-0597">Phosphoprotein</keyword>
<dbReference type="PANTHER" id="PTHR43304:SF1">
    <property type="entry name" value="PAC DOMAIN-CONTAINING PROTEIN"/>
    <property type="match status" value="1"/>
</dbReference>
<dbReference type="PROSITE" id="PS50109">
    <property type="entry name" value="HIS_KIN"/>
    <property type="match status" value="1"/>
</dbReference>
<dbReference type="InterPro" id="IPR013655">
    <property type="entry name" value="PAS_fold_3"/>
</dbReference>
<dbReference type="InterPro" id="IPR000014">
    <property type="entry name" value="PAS"/>
</dbReference>
<dbReference type="InterPro" id="IPR035965">
    <property type="entry name" value="PAS-like_dom_sf"/>
</dbReference>
<evidence type="ECO:0000313" key="9">
    <source>
        <dbReference type="EMBL" id="SEJ13870.1"/>
    </source>
</evidence>
<accession>A0A1H6WM81</accession>
<dbReference type="InterPro" id="IPR036097">
    <property type="entry name" value="HisK_dim/P_sf"/>
</dbReference>
<dbReference type="SUPFAM" id="SSF47384">
    <property type="entry name" value="Homodimeric domain of signal transducing histidine kinase"/>
    <property type="match status" value="1"/>
</dbReference>
<dbReference type="InterPro" id="IPR005467">
    <property type="entry name" value="His_kinase_dom"/>
</dbReference>
<dbReference type="AlphaFoldDB" id="A0A1H6WM81"/>
<evidence type="ECO:0000256" key="1">
    <source>
        <dbReference type="ARBA" id="ARBA00000085"/>
    </source>
</evidence>
<evidence type="ECO:0000256" key="2">
    <source>
        <dbReference type="ARBA" id="ARBA00012438"/>
    </source>
</evidence>
<evidence type="ECO:0000259" key="8">
    <source>
        <dbReference type="PROSITE" id="PS50112"/>
    </source>
</evidence>
<feature type="domain" description="PAS" evidence="8">
    <location>
        <begin position="235"/>
        <end position="282"/>
    </location>
</feature>
<keyword evidence="10" id="KW-1185">Reference proteome</keyword>
<dbReference type="SUPFAM" id="SSF55874">
    <property type="entry name" value="ATPase domain of HSP90 chaperone/DNA topoisomerase II/histidine kinase"/>
    <property type="match status" value="1"/>
</dbReference>
<dbReference type="RefSeq" id="WP_092171675.1">
    <property type="nucleotide sequence ID" value="NZ_FNZH01000002.1"/>
</dbReference>
<dbReference type="GO" id="GO:0000155">
    <property type="term" value="F:phosphorelay sensor kinase activity"/>
    <property type="evidence" value="ECO:0007669"/>
    <property type="project" value="InterPro"/>
</dbReference>
<evidence type="ECO:0000259" key="7">
    <source>
        <dbReference type="PROSITE" id="PS50109"/>
    </source>
</evidence>
<dbReference type="Pfam" id="PF08447">
    <property type="entry name" value="PAS_3"/>
    <property type="match status" value="1"/>
</dbReference>
<dbReference type="PANTHER" id="PTHR43304">
    <property type="entry name" value="PHYTOCHROME-LIKE PROTEIN CPH1"/>
    <property type="match status" value="1"/>
</dbReference>
<evidence type="ECO:0000256" key="4">
    <source>
        <dbReference type="ARBA" id="ARBA00022679"/>
    </source>
</evidence>
<dbReference type="Gene3D" id="1.10.287.130">
    <property type="match status" value="1"/>
</dbReference>